<dbReference type="GO" id="GO:0008289">
    <property type="term" value="F:lipid binding"/>
    <property type="evidence" value="ECO:0007669"/>
    <property type="project" value="InterPro"/>
</dbReference>
<dbReference type="InterPro" id="IPR017943">
    <property type="entry name" value="Bactericidal_perm-incr_a/b_dom"/>
</dbReference>
<reference evidence="2" key="1">
    <citation type="submission" date="2014-01" db="EMBL/GenBank/DDBJ databases">
        <authorList>
            <person name="Aslett M."/>
        </authorList>
    </citation>
    <scope>NUCLEOTIDE SEQUENCE</scope>
</reference>
<name>A0A077ZJA1_TRITR</name>
<dbReference type="PANTHER" id="PTHR10504">
    <property type="entry name" value="BACTERICIDAL PERMEABILITY-INCREASING BPI PROTEIN-RELATED"/>
    <property type="match status" value="1"/>
</dbReference>
<dbReference type="EMBL" id="HG806706">
    <property type="protein sequence ID" value="CDW59718.1"/>
    <property type="molecule type" value="Genomic_DNA"/>
</dbReference>
<dbReference type="SMART" id="SM00329">
    <property type="entry name" value="BPI2"/>
    <property type="match status" value="1"/>
</dbReference>
<dbReference type="SUPFAM" id="SSF55394">
    <property type="entry name" value="Bactericidal permeability-increasing protein, BPI"/>
    <property type="match status" value="2"/>
</dbReference>
<dbReference type="STRING" id="36087.A0A077ZJA1"/>
<organism evidence="2 3">
    <name type="scientific">Trichuris trichiura</name>
    <name type="common">Whipworm</name>
    <name type="synonym">Trichocephalus trichiurus</name>
    <dbReference type="NCBI Taxonomy" id="36087"/>
    <lineage>
        <taxon>Eukaryota</taxon>
        <taxon>Metazoa</taxon>
        <taxon>Ecdysozoa</taxon>
        <taxon>Nematoda</taxon>
        <taxon>Enoplea</taxon>
        <taxon>Dorylaimia</taxon>
        <taxon>Trichinellida</taxon>
        <taxon>Trichuridae</taxon>
        <taxon>Trichuris</taxon>
    </lineage>
</organism>
<accession>A0A077ZJA1</accession>
<evidence type="ECO:0000313" key="2">
    <source>
        <dbReference type="EMBL" id="CDW59718.1"/>
    </source>
</evidence>
<evidence type="ECO:0000313" key="3">
    <source>
        <dbReference type="Proteomes" id="UP000030665"/>
    </source>
</evidence>
<gene>
    <name evidence="2" type="ORF">TTRE_0000805801</name>
</gene>
<dbReference type="GO" id="GO:0005615">
    <property type="term" value="C:extracellular space"/>
    <property type="evidence" value="ECO:0007669"/>
    <property type="project" value="TreeGrafter"/>
</dbReference>
<protein>
    <submittedName>
        <fullName evidence="2">LBP</fullName>
    </submittedName>
</protein>
<dbReference type="InterPro" id="IPR001124">
    <property type="entry name" value="Lipid-bd_serum_glycop_C"/>
</dbReference>
<dbReference type="Pfam" id="PF02886">
    <property type="entry name" value="LBP_BPI_CETP_C"/>
    <property type="match status" value="1"/>
</dbReference>
<dbReference type="InterPro" id="IPR032942">
    <property type="entry name" value="BPI/LBP/Plunc"/>
</dbReference>
<dbReference type="PANTHER" id="PTHR10504:SF131">
    <property type="entry name" value="BPI2 DOMAIN-CONTAINING PROTEIN"/>
    <property type="match status" value="1"/>
</dbReference>
<dbReference type="Gene3D" id="3.15.10.10">
    <property type="entry name" value="Bactericidal permeability-increasing protein, domain 1"/>
    <property type="match status" value="1"/>
</dbReference>
<dbReference type="AlphaFoldDB" id="A0A077ZJA1"/>
<dbReference type="Proteomes" id="UP000030665">
    <property type="component" value="Unassembled WGS sequence"/>
</dbReference>
<sequence>MTSNFDLIDVKWRKWICILLFIAALSGATAARRRRTKNNYFQSYSMHTTRPAFSSIQHPVPAGILLRITQNGFDEISSAVRNSLRIALPGLTIRNVGRADVLRAHINIEELKVATFDSFDHFRLMLQQNTGEQIRLSARIGRLALTVTVSTNRKLIRRVTFTVDASDIEFDIGFSFSASPGGELRVAIVSCDFSIGRVKIFTERLEGSGLIWQLVRSVLRSNLRRFVNRRLCTVLQNHVPGEVDTHLKHGGNENLARGDAYNLGLIGSKGNFGKPNRSLMSIFAQKLEKALRQLYINFGLVESPSVQNKGSTVFINIPLNGEIHAGLKSRTNLARHTMDDIGMNGNKMLYIGINEFVVNTLLNSLYHIGALNFTLNSTNAPKLENFLQTDCEVVCLGTLLPEVADAHPDKTFSLMVAVNKAPFVHFSARGIHLNFTAAMSAYVDDVSPKVYVMRSDIVIEASVTLRVSNHRLHGTVKVHKFLFKPKDELNFSETVVELINEVTGKAIETELNRIFEAGVPLPTFDLFSMTNGAITHVFKGLWIELNFHFNNAALAKLIRKILSHSSSNNR</sequence>
<dbReference type="Gene3D" id="3.15.20.10">
    <property type="entry name" value="Bactericidal permeability-increasing protein, domain 2"/>
    <property type="match status" value="1"/>
</dbReference>
<proteinExistence type="predicted"/>
<evidence type="ECO:0000259" key="1">
    <source>
        <dbReference type="SMART" id="SM00329"/>
    </source>
</evidence>
<keyword evidence="3" id="KW-1185">Reference proteome</keyword>
<reference evidence="2" key="2">
    <citation type="submission" date="2014-03" db="EMBL/GenBank/DDBJ databases">
        <title>The whipworm genome and dual-species transcriptomics of an intimate host-pathogen interaction.</title>
        <authorList>
            <person name="Foth B.J."/>
            <person name="Tsai I.J."/>
            <person name="Reid A.J."/>
            <person name="Bancroft A.J."/>
            <person name="Nichol S."/>
            <person name="Tracey A."/>
            <person name="Holroyd N."/>
            <person name="Cotton J.A."/>
            <person name="Stanley E.J."/>
            <person name="Zarowiecki M."/>
            <person name="Liu J.Z."/>
            <person name="Huckvale T."/>
            <person name="Cooper P.J."/>
            <person name="Grencis R.K."/>
            <person name="Berriman M."/>
        </authorList>
    </citation>
    <scope>NUCLEOTIDE SEQUENCE [LARGE SCALE GENOMIC DNA]</scope>
</reference>
<dbReference type="OrthoDB" id="10255543at2759"/>
<feature type="domain" description="Lipid-binding serum glycoprotein C-terminal" evidence="1">
    <location>
        <begin position="343"/>
        <end position="545"/>
    </location>
</feature>